<protein>
    <submittedName>
        <fullName evidence="2">Uncharacterized protein</fullName>
    </submittedName>
</protein>
<gene>
    <name evidence="2" type="ORF">K432DRAFT_287955</name>
</gene>
<dbReference type="Proteomes" id="UP000250266">
    <property type="component" value="Unassembled WGS sequence"/>
</dbReference>
<evidence type="ECO:0000313" key="2">
    <source>
        <dbReference type="EMBL" id="OCK84871.1"/>
    </source>
</evidence>
<proteinExistence type="predicted"/>
<dbReference type="AlphaFoldDB" id="A0A8E2EIY6"/>
<organism evidence="2 3">
    <name type="scientific">Lepidopterella palustris CBS 459.81</name>
    <dbReference type="NCBI Taxonomy" id="1314670"/>
    <lineage>
        <taxon>Eukaryota</taxon>
        <taxon>Fungi</taxon>
        <taxon>Dikarya</taxon>
        <taxon>Ascomycota</taxon>
        <taxon>Pezizomycotina</taxon>
        <taxon>Dothideomycetes</taxon>
        <taxon>Pleosporomycetidae</taxon>
        <taxon>Mytilinidiales</taxon>
        <taxon>Argynnaceae</taxon>
        <taxon>Lepidopterella</taxon>
    </lineage>
</organism>
<evidence type="ECO:0000313" key="3">
    <source>
        <dbReference type="Proteomes" id="UP000250266"/>
    </source>
</evidence>
<evidence type="ECO:0000256" key="1">
    <source>
        <dbReference type="SAM" id="MobiDB-lite"/>
    </source>
</evidence>
<keyword evidence="3" id="KW-1185">Reference proteome</keyword>
<feature type="compositionally biased region" description="Acidic residues" evidence="1">
    <location>
        <begin position="102"/>
        <end position="125"/>
    </location>
</feature>
<dbReference type="EMBL" id="KV744828">
    <property type="protein sequence ID" value="OCK84871.1"/>
    <property type="molecule type" value="Genomic_DNA"/>
</dbReference>
<feature type="region of interest" description="Disordered" evidence="1">
    <location>
        <begin position="98"/>
        <end position="125"/>
    </location>
</feature>
<reference evidence="2 3" key="1">
    <citation type="journal article" date="2016" name="Nat. Commun.">
        <title>Ectomycorrhizal ecology is imprinted in the genome of the dominant symbiotic fungus Cenococcum geophilum.</title>
        <authorList>
            <consortium name="DOE Joint Genome Institute"/>
            <person name="Peter M."/>
            <person name="Kohler A."/>
            <person name="Ohm R.A."/>
            <person name="Kuo A."/>
            <person name="Krutzmann J."/>
            <person name="Morin E."/>
            <person name="Arend M."/>
            <person name="Barry K.W."/>
            <person name="Binder M."/>
            <person name="Choi C."/>
            <person name="Clum A."/>
            <person name="Copeland A."/>
            <person name="Grisel N."/>
            <person name="Haridas S."/>
            <person name="Kipfer T."/>
            <person name="LaButti K."/>
            <person name="Lindquist E."/>
            <person name="Lipzen A."/>
            <person name="Maire R."/>
            <person name="Meier B."/>
            <person name="Mihaltcheva S."/>
            <person name="Molinier V."/>
            <person name="Murat C."/>
            <person name="Poggeler S."/>
            <person name="Quandt C.A."/>
            <person name="Sperisen C."/>
            <person name="Tritt A."/>
            <person name="Tisserant E."/>
            <person name="Crous P.W."/>
            <person name="Henrissat B."/>
            <person name="Nehls U."/>
            <person name="Egli S."/>
            <person name="Spatafora J.W."/>
            <person name="Grigoriev I.V."/>
            <person name="Martin F.M."/>
        </authorList>
    </citation>
    <scope>NUCLEOTIDE SEQUENCE [LARGE SCALE GENOMIC DNA]</scope>
    <source>
        <strain evidence="2 3">CBS 459.81</strain>
    </source>
</reference>
<sequence>MECYSPSLPVEIWDMIVNETNQATRKQLRLSNKYFYRISSPHCFKTVRFELAEDGFNNLLDIALHEELRKHVKKLVLRRSRGLRAFGDFEEWEDSISRNWDSDSDSDSDFDSASDTDGEDGNDDDIMSQQHWSALSINEKHALYDEYEVDRLKARAQVRNLTNHLYFRTLGCRQETDLVHPARTAVVATLDSALKQFDDAVARLTNLTTFVHDPAFFYSRWGTRWRRLRISPDGIILYTDYDEDEDVDALQLSYVLRSLGWANYFNRNLRSLSLYVGGPAFWGAERLRRLWDGHEDETMRSLRYLNRSAAEAEEDAYFGDNGGTRLLRERHLRQLFIMEHAFVYLTHLDCAVSEDDEDGSLVTTAGPLFEFLRRGESLERVRLAFGRLVDSFLQPGVNQPGDGPGELLAQLTRHVPWPRIRELELELVTDERILVGFLSTLAPTLRRLALSRVTLVPSGGTWEFTLRQIVGALQLDSLELLVLCDSTMGERVILDPEAQVWRSWDAKSVCYGHYKSAVVNYFLSGTGKQPLLEPAAFLRDHIPKCERGKANFLQAQSAHLASKNKRIMDVK</sequence>
<dbReference type="OrthoDB" id="3863059at2759"/>
<accession>A0A8E2EIY6</accession>
<name>A0A8E2EIY6_9PEZI</name>